<comment type="caution">
    <text evidence="3">The sequence shown here is derived from an EMBL/GenBank/DDBJ whole genome shotgun (WGS) entry which is preliminary data.</text>
</comment>
<accession>A0ABU3F154</accession>
<feature type="compositionally biased region" description="Polar residues" evidence="1">
    <location>
        <begin position="29"/>
        <end position="43"/>
    </location>
</feature>
<feature type="region of interest" description="Disordered" evidence="1">
    <location>
        <begin position="22"/>
        <end position="52"/>
    </location>
</feature>
<sequence>MKKFIGVLFVLAVFSLSACQNDSTEKQNQESTTKQTSAVQETSDSLDKGSSMDMKGKLQKLYNKNNSEDYDTVWFYVSEKHEKNYLIVFISENENGSAEQIKVVTSKGGNYHLDTDDMDVQVEGESDDEVFSLPDTQSMVEFSVKHKYYEEIDGEPFERYYYYLYDITEDKARHTNTERSVGEYNEDFVLKGVQCKNNKADVEKCLNENF</sequence>
<gene>
    <name evidence="3" type="ORF">P7D85_13855</name>
</gene>
<organism evidence="3 4">
    <name type="scientific">Enterococcus hulanensis</name>
    <dbReference type="NCBI Taxonomy" id="2559929"/>
    <lineage>
        <taxon>Bacteria</taxon>
        <taxon>Bacillati</taxon>
        <taxon>Bacillota</taxon>
        <taxon>Bacilli</taxon>
        <taxon>Lactobacillales</taxon>
        <taxon>Enterococcaceae</taxon>
        <taxon>Enterococcus</taxon>
    </lineage>
</organism>
<feature type="signal peptide" evidence="2">
    <location>
        <begin position="1"/>
        <end position="18"/>
    </location>
</feature>
<keyword evidence="2" id="KW-0732">Signal</keyword>
<keyword evidence="4" id="KW-1185">Reference proteome</keyword>
<feature type="chain" id="PRO_5047022600" description="Lipoprotein" evidence="2">
    <location>
        <begin position="19"/>
        <end position="210"/>
    </location>
</feature>
<dbReference type="PROSITE" id="PS51257">
    <property type="entry name" value="PROKAR_LIPOPROTEIN"/>
    <property type="match status" value="1"/>
</dbReference>
<reference evidence="3 4" key="1">
    <citation type="submission" date="2023-03" db="EMBL/GenBank/DDBJ databases">
        <authorList>
            <person name="Shen W."/>
            <person name="Cai J."/>
        </authorList>
    </citation>
    <scope>NUCLEOTIDE SEQUENCE [LARGE SCALE GENOMIC DNA]</scope>
    <source>
        <strain evidence="3 4">D6-4</strain>
    </source>
</reference>
<proteinExistence type="predicted"/>
<evidence type="ECO:0000256" key="2">
    <source>
        <dbReference type="SAM" id="SignalP"/>
    </source>
</evidence>
<name>A0ABU3F154_9ENTE</name>
<dbReference type="RefSeq" id="WP_311823019.1">
    <property type="nucleotide sequence ID" value="NZ_JARPYF010000008.1"/>
</dbReference>
<dbReference type="EMBL" id="JARPYI010000008">
    <property type="protein sequence ID" value="MDT2600865.1"/>
    <property type="molecule type" value="Genomic_DNA"/>
</dbReference>
<evidence type="ECO:0000256" key="1">
    <source>
        <dbReference type="SAM" id="MobiDB-lite"/>
    </source>
</evidence>
<evidence type="ECO:0000313" key="3">
    <source>
        <dbReference type="EMBL" id="MDT2600865.1"/>
    </source>
</evidence>
<protein>
    <recommendedName>
        <fullName evidence="5">Lipoprotein</fullName>
    </recommendedName>
</protein>
<evidence type="ECO:0000313" key="4">
    <source>
        <dbReference type="Proteomes" id="UP001252875"/>
    </source>
</evidence>
<evidence type="ECO:0008006" key="5">
    <source>
        <dbReference type="Google" id="ProtNLM"/>
    </source>
</evidence>
<dbReference type="Proteomes" id="UP001252875">
    <property type="component" value="Unassembled WGS sequence"/>
</dbReference>